<dbReference type="EMBL" id="LXQA010633684">
    <property type="protein sequence ID" value="MCI63256.1"/>
    <property type="molecule type" value="Genomic_DNA"/>
</dbReference>
<name>A0A392TT23_9FABA</name>
<dbReference type="AlphaFoldDB" id="A0A392TT23"/>
<protein>
    <submittedName>
        <fullName evidence="1">Uncharacterized protein</fullName>
    </submittedName>
</protein>
<evidence type="ECO:0000313" key="2">
    <source>
        <dbReference type="Proteomes" id="UP000265520"/>
    </source>
</evidence>
<keyword evidence="2" id="KW-1185">Reference proteome</keyword>
<reference evidence="1 2" key="1">
    <citation type="journal article" date="2018" name="Front. Plant Sci.">
        <title>Red Clover (Trifolium pratense) and Zigzag Clover (T. medium) - A Picture of Genomic Similarities and Differences.</title>
        <authorList>
            <person name="Dluhosova J."/>
            <person name="Istvanek J."/>
            <person name="Nedelnik J."/>
            <person name="Repkova J."/>
        </authorList>
    </citation>
    <scope>NUCLEOTIDE SEQUENCE [LARGE SCALE GENOMIC DNA]</scope>
    <source>
        <strain evidence="2">cv. 10/8</strain>
        <tissue evidence="1">Leaf</tissue>
    </source>
</reference>
<feature type="non-terminal residue" evidence="1">
    <location>
        <position position="1"/>
    </location>
</feature>
<organism evidence="1 2">
    <name type="scientific">Trifolium medium</name>
    <dbReference type="NCBI Taxonomy" id="97028"/>
    <lineage>
        <taxon>Eukaryota</taxon>
        <taxon>Viridiplantae</taxon>
        <taxon>Streptophyta</taxon>
        <taxon>Embryophyta</taxon>
        <taxon>Tracheophyta</taxon>
        <taxon>Spermatophyta</taxon>
        <taxon>Magnoliopsida</taxon>
        <taxon>eudicotyledons</taxon>
        <taxon>Gunneridae</taxon>
        <taxon>Pentapetalae</taxon>
        <taxon>rosids</taxon>
        <taxon>fabids</taxon>
        <taxon>Fabales</taxon>
        <taxon>Fabaceae</taxon>
        <taxon>Papilionoideae</taxon>
        <taxon>50 kb inversion clade</taxon>
        <taxon>NPAAA clade</taxon>
        <taxon>Hologalegina</taxon>
        <taxon>IRL clade</taxon>
        <taxon>Trifolieae</taxon>
        <taxon>Trifolium</taxon>
    </lineage>
</organism>
<dbReference type="Proteomes" id="UP000265520">
    <property type="component" value="Unassembled WGS sequence"/>
</dbReference>
<proteinExistence type="predicted"/>
<accession>A0A392TT23</accession>
<sequence>IAVLKINDNLTNNKSNGGVGVVHVGGGTVLEIVLSSGGLEMYGDVGWRCMVTLRRRQESKERW</sequence>
<evidence type="ECO:0000313" key="1">
    <source>
        <dbReference type="EMBL" id="MCI63256.1"/>
    </source>
</evidence>
<comment type="caution">
    <text evidence="1">The sequence shown here is derived from an EMBL/GenBank/DDBJ whole genome shotgun (WGS) entry which is preliminary data.</text>
</comment>